<dbReference type="HOGENOM" id="CLU_2291257_0_0_1"/>
<dbReference type="EMBL" id="FQ790291">
    <property type="protein sequence ID" value="CCD48135.1"/>
    <property type="molecule type" value="Genomic_DNA"/>
</dbReference>
<dbReference type="Proteomes" id="UP000008177">
    <property type="component" value="Unplaced contigs"/>
</dbReference>
<name>G2Y683_BOTF4</name>
<evidence type="ECO:0000313" key="1">
    <source>
        <dbReference type="EMBL" id="CCD48135.1"/>
    </source>
</evidence>
<evidence type="ECO:0000313" key="2">
    <source>
        <dbReference type="Proteomes" id="UP000008177"/>
    </source>
</evidence>
<reference evidence="2" key="1">
    <citation type="journal article" date="2011" name="PLoS Genet.">
        <title>Genomic analysis of the necrotrophic fungal pathogens Sclerotinia sclerotiorum and Botrytis cinerea.</title>
        <authorList>
            <person name="Amselem J."/>
            <person name="Cuomo C.A."/>
            <person name="van Kan J.A."/>
            <person name="Viaud M."/>
            <person name="Benito E.P."/>
            <person name="Couloux A."/>
            <person name="Coutinho P.M."/>
            <person name="de Vries R.P."/>
            <person name="Dyer P.S."/>
            <person name="Fillinger S."/>
            <person name="Fournier E."/>
            <person name="Gout L."/>
            <person name="Hahn M."/>
            <person name="Kohn L."/>
            <person name="Lapalu N."/>
            <person name="Plummer K.M."/>
            <person name="Pradier J.M."/>
            <person name="Quevillon E."/>
            <person name="Sharon A."/>
            <person name="Simon A."/>
            <person name="ten Have A."/>
            <person name="Tudzynski B."/>
            <person name="Tudzynski P."/>
            <person name="Wincker P."/>
            <person name="Andrew M."/>
            <person name="Anthouard V."/>
            <person name="Beever R.E."/>
            <person name="Beffa R."/>
            <person name="Benoit I."/>
            <person name="Bouzid O."/>
            <person name="Brault B."/>
            <person name="Chen Z."/>
            <person name="Choquer M."/>
            <person name="Collemare J."/>
            <person name="Cotton P."/>
            <person name="Danchin E.G."/>
            <person name="Da Silva C."/>
            <person name="Gautier A."/>
            <person name="Giraud C."/>
            <person name="Giraud T."/>
            <person name="Gonzalez C."/>
            <person name="Grossetete S."/>
            <person name="Guldener U."/>
            <person name="Henrissat B."/>
            <person name="Howlett B.J."/>
            <person name="Kodira C."/>
            <person name="Kretschmer M."/>
            <person name="Lappartient A."/>
            <person name="Leroch M."/>
            <person name="Levis C."/>
            <person name="Mauceli E."/>
            <person name="Neuveglise C."/>
            <person name="Oeser B."/>
            <person name="Pearson M."/>
            <person name="Poulain J."/>
            <person name="Poussereau N."/>
            <person name="Quesneville H."/>
            <person name="Rascle C."/>
            <person name="Schumacher J."/>
            <person name="Segurens B."/>
            <person name="Sexton A."/>
            <person name="Silva E."/>
            <person name="Sirven C."/>
            <person name="Soanes D.M."/>
            <person name="Talbot N.J."/>
            <person name="Templeton M."/>
            <person name="Yandava C."/>
            <person name="Yarden O."/>
            <person name="Zeng Q."/>
            <person name="Rollins J.A."/>
            <person name="Lebrun M.H."/>
            <person name="Dickman M."/>
        </authorList>
    </citation>
    <scope>NUCLEOTIDE SEQUENCE [LARGE SCALE GENOMIC DNA]</scope>
    <source>
        <strain evidence="2">T4</strain>
    </source>
</reference>
<gene>
    <name evidence="1" type="ORF">BofuT4_P111480.1</name>
</gene>
<accession>G2Y683</accession>
<proteinExistence type="predicted"/>
<sequence length="101" mass="11733">MNASRVLWPKRFMCDDRPPKVARAFSTRTINGVRIRRTFLIIIIKFDGYPAKEAGCRTENPAQNGWIYTKPGVCRLIRKKRRSKIRESILSYLEDFNSGIA</sequence>
<dbReference type="InParanoid" id="G2Y683"/>
<protein>
    <submittedName>
        <fullName evidence="1">Uncharacterized protein</fullName>
    </submittedName>
</protein>
<organism evidence="1 2">
    <name type="scientific">Botryotinia fuckeliana (strain T4)</name>
    <name type="common">Noble rot fungus</name>
    <name type="synonym">Botrytis cinerea</name>
    <dbReference type="NCBI Taxonomy" id="999810"/>
    <lineage>
        <taxon>Eukaryota</taxon>
        <taxon>Fungi</taxon>
        <taxon>Dikarya</taxon>
        <taxon>Ascomycota</taxon>
        <taxon>Pezizomycotina</taxon>
        <taxon>Leotiomycetes</taxon>
        <taxon>Helotiales</taxon>
        <taxon>Sclerotiniaceae</taxon>
        <taxon>Botrytis</taxon>
    </lineage>
</organism>
<dbReference type="AlphaFoldDB" id="G2Y683"/>